<dbReference type="EMBL" id="CAMAPE010000041">
    <property type="protein sequence ID" value="CAH9102414.1"/>
    <property type="molecule type" value="Genomic_DNA"/>
</dbReference>
<comment type="caution">
    <text evidence="3">The sequence shown here is derived from an EMBL/GenBank/DDBJ whole genome shotgun (WGS) entry which is preliminary data.</text>
</comment>
<evidence type="ECO:0000259" key="1">
    <source>
        <dbReference type="Pfam" id="PF14576"/>
    </source>
</evidence>
<name>A0A9P0ZKW9_CUSEU</name>
<dbReference type="Pfam" id="PF14576">
    <property type="entry name" value="SEO_N"/>
    <property type="match status" value="1"/>
</dbReference>
<proteinExistence type="predicted"/>
<dbReference type="AlphaFoldDB" id="A0A9P0ZKW9"/>
<dbReference type="InterPro" id="IPR027942">
    <property type="entry name" value="SEO_N"/>
</dbReference>
<feature type="domain" description="Sieve element occlusion N-terminal" evidence="1">
    <location>
        <begin position="32"/>
        <end position="323"/>
    </location>
</feature>
<reference evidence="3" key="1">
    <citation type="submission" date="2022-07" db="EMBL/GenBank/DDBJ databases">
        <authorList>
            <person name="Macas J."/>
            <person name="Novak P."/>
            <person name="Neumann P."/>
        </authorList>
    </citation>
    <scope>NUCLEOTIDE SEQUENCE</scope>
</reference>
<dbReference type="Pfam" id="PF14577">
    <property type="entry name" value="SEO_C"/>
    <property type="match status" value="1"/>
</dbReference>
<evidence type="ECO:0000313" key="4">
    <source>
        <dbReference type="Proteomes" id="UP001152484"/>
    </source>
</evidence>
<gene>
    <name evidence="3" type="ORF">CEURO_LOCUS15758</name>
</gene>
<dbReference type="OrthoDB" id="1145248at2759"/>
<evidence type="ECO:0000313" key="3">
    <source>
        <dbReference type="EMBL" id="CAH9102414.1"/>
    </source>
</evidence>
<dbReference type="InterPro" id="IPR039299">
    <property type="entry name" value="SEOA"/>
</dbReference>
<organism evidence="3 4">
    <name type="scientific">Cuscuta europaea</name>
    <name type="common">European dodder</name>
    <dbReference type="NCBI Taxonomy" id="41803"/>
    <lineage>
        <taxon>Eukaryota</taxon>
        <taxon>Viridiplantae</taxon>
        <taxon>Streptophyta</taxon>
        <taxon>Embryophyta</taxon>
        <taxon>Tracheophyta</taxon>
        <taxon>Spermatophyta</taxon>
        <taxon>Magnoliopsida</taxon>
        <taxon>eudicotyledons</taxon>
        <taxon>Gunneridae</taxon>
        <taxon>Pentapetalae</taxon>
        <taxon>asterids</taxon>
        <taxon>lamiids</taxon>
        <taxon>Solanales</taxon>
        <taxon>Convolvulaceae</taxon>
        <taxon>Cuscuteae</taxon>
        <taxon>Cuscuta</taxon>
        <taxon>Cuscuta subgen. Cuscuta</taxon>
    </lineage>
</organism>
<accession>A0A9P0ZKW9</accession>
<sequence length="719" mass="81581">MDKSSAAAAAAAMPGRRVQPLARRTPQLFSLSDDHAMVKKIHDTHNPGDDRDVDVHIILQVIEEIFQLAYPAATNGAPQGSHSPTIQGTQLEEKAALAVDGILEGLSFITHKVSCELSCRCSGGGDNNTATMAILNMLSHYQWDAKVVLCLAAFAITYGEFWLVAQLFPTHPLAKSVSILKQVPDIVEHEAALKSRFDAINNVIMAVMDVTRRIMDFKKLPPLYISEDQPPLSVAKTHIPTAVYWTIKSIVACSAQLTSLLGINYERLLATTMETWEITSTTHKLVNISDHLKEQLAICHQHIDEKMHIEYYKMLVHLFEISHFDNMKILKALIYNKDDILPLEVGTTHTRASMEVLRRKTVLLLLSDLDVSPEELSTLASMYEEAKTKPELQYEIVWLPILERTNGGWNKEMDAKFKELQAMMPWYTVHHPALVEPAVVKFVKEKWRFVKKMVLVTLDPIQGKVASQNALHMIWIWGNLSYPFTTAKEESMWSIETWRVELIVDGLDQTAVDWAEQEKYVCLYGGDNIEWIRGFTQLMNGVAQQAGIDLYMVYVGKSNSKERVRKITDTIMKEELSNCWPEPYSVWHFWTRIHSMLYSKLHIGNKHGTDTIASEVMTLMGYDGSDQGWALMSRGPFQMARAKSEVLLVTLNKYPEWEPEAKQNGFIETITSYFSKLHTPQHCNKLILPGIAGEIPDVMVCADCGRYMEKLFMYRCCPN</sequence>
<dbReference type="PANTHER" id="PTHR33232:SF12">
    <property type="entry name" value="PROTEIN SIEVE ELEMENT OCCLUSION B-LIKE"/>
    <property type="match status" value="1"/>
</dbReference>
<protein>
    <submittedName>
        <fullName evidence="3">Uncharacterized protein</fullName>
    </submittedName>
</protein>
<keyword evidence="4" id="KW-1185">Reference proteome</keyword>
<dbReference type="PANTHER" id="PTHR33232">
    <property type="entry name" value="PROTEIN SIEVE ELEMENT OCCLUSION B-LIKE"/>
    <property type="match status" value="1"/>
</dbReference>
<dbReference type="InterPro" id="IPR027944">
    <property type="entry name" value="SEO_C"/>
</dbReference>
<feature type="domain" description="Sieve element occlusion C-terminal" evidence="2">
    <location>
        <begin position="488"/>
        <end position="717"/>
    </location>
</feature>
<dbReference type="Proteomes" id="UP001152484">
    <property type="component" value="Unassembled WGS sequence"/>
</dbReference>
<evidence type="ECO:0000259" key="2">
    <source>
        <dbReference type="Pfam" id="PF14577"/>
    </source>
</evidence>
<dbReference type="GO" id="GO:0010088">
    <property type="term" value="P:phloem development"/>
    <property type="evidence" value="ECO:0007669"/>
    <property type="project" value="InterPro"/>
</dbReference>